<evidence type="ECO:0000256" key="6">
    <source>
        <dbReference type="SAM" id="MobiDB-lite"/>
    </source>
</evidence>
<comment type="similarity">
    <text evidence="2">Belongs to the milton family.</text>
</comment>
<dbReference type="SMART" id="SM01423">
    <property type="entry name" value="Milton"/>
    <property type="match status" value="1"/>
</dbReference>
<dbReference type="PANTHER" id="PTHR15751">
    <property type="entry name" value="TRAFFICKING KINESIN-BINDING PROTEIN"/>
    <property type="match status" value="1"/>
</dbReference>
<dbReference type="RefSeq" id="XP_054102916.1">
    <property type="nucleotide sequence ID" value="XM_054246941.1"/>
</dbReference>
<dbReference type="GO" id="GO:1904115">
    <property type="term" value="C:axon cytoplasm"/>
    <property type="evidence" value="ECO:0007669"/>
    <property type="project" value="GOC"/>
</dbReference>
<evidence type="ECO:0000256" key="4">
    <source>
        <dbReference type="ARBA" id="ARBA00023128"/>
    </source>
</evidence>
<dbReference type="GO" id="GO:0017022">
    <property type="term" value="F:myosin binding"/>
    <property type="evidence" value="ECO:0007669"/>
    <property type="project" value="TreeGrafter"/>
</dbReference>
<feature type="coiled-coil region" evidence="5">
    <location>
        <begin position="198"/>
        <end position="295"/>
    </location>
</feature>
<reference evidence="9" key="3">
    <citation type="submission" date="2025-09" db="UniProtKB">
        <authorList>
            <consortium name="Ensembl"/>
        </authorList>
    </citation>
    <scope>IDENTIFICATION</scope>
</reference>
<evidence type="ECO:0000256" key="5">
    <source>
        <dbReference type="SAM" id="Coils"/>
    </source>
</evidence>
<dbReference type="InterPro" id="IPR051946">
    <property type="entry name" value="Intracell_Traff-Reg"/>
</dbReference>
<dbReference type="GO" id="GO:0047496">
    <property type="term" value="P:vesicle transport along microtubule"/>
    <property type="evidence" value="ECO:0007669"/>
    <property type="project" value="TreeGrafter"/>
</dbReference>
<evidence type="ECO:0000256" key="2">
    <source>
        <dbReference type="ARBA" id="ARBA00007007"/>
    </source>
</evidence>
<sequence>MSLRDKSREEECFEYDCQEEPRKPTHRQHDSQDLVEEVLCAERVGQMTKTYNDIDAVTRLLEEKERDLELAARIGQSLLKKNKTLTERNELLEEQVEHVREEVSQLRHELSMKDELLQFYTSAAEESEPESVCSTPLKRNESSSSVQNYFHLDSLQKKLKDLEEENVVLRSEACQLKTETITYEEKEQQLVNDCVKELRDANVQIASISEELARKTEDAARQQEEITHLLSQIVDLQKKAKACAVENEELVQHLGAAKDAQRQLTAELRELEDKYAECMEMLHEAQEELKNLRNKTVPSTTSRRYHSLGLFPMDSLAAEIEGTMRKELQLEEAESPDITHQKRVFQTVRSINQVVRQRSLTPSPMNIPGSNQSSASHSLLSSCVSTPRSSFYGSDISNVVLDNKTNSIILETEAADLGNEEQSKKPGTPGTPGSHDLETALRRLSLRRENYLSERRFFEEEQERKLQELAEKGEPRSGSLTPTESIMSLGTHSRFSEFTGFSGMSFSSRSYLPEKLQIVKPLEGSATLHHWQQLAQPHLGGILDPRPGVVTKGFRTLDVDLDEVYCLNDFEEDDTGDHISLPRLATSTPVQNPETSAHHPGKCMSQTNSTFTFTTCRILHPSDELTRVTPSLNSAPTPACGSTSHLKSTPVATPCTPRRLSLAESFTNTRESTTTMSTSLGLVWLLKERGISAAVYDPQSWDRAGRGSLLHSYAPKMAVIPSTPPNSPMQTPTSSPPSFEFKCTSPPYDNFLASKPASSILREVREKNVRSSESQTDVSVSNLNLVDKVRRLGVARVVNSGRPHIPTLTEEQGPLLCGPPGPAPALVPRGLVPEGLPLGCPTVTSAIGGLQLNSGIRRNRSFPTMVGSSMQMKAPVTLTSGILMGAKLSKQTSFR</sequence>
<name>F6QH45_CALJA</name>
<feature type="coiled-coil region" evidence="5">
    <location>
        <begin position="54"/>
        <end position="109"/>
    </location>
</feature>
<dbReference type="SMART" id="SM01424">
    <property type="entry name" value="HAP1_N"/>
    <property type="match status" value="1"/>
</dbReference>
<reference evidence="9" key="1">
    <citation type="submission" date="2009-03" db="EMBL/GenBank/DDBJ databases">
        <authorList>
            <person name="Warren W."/>
            <person name="Ye L."/>
            <person name="Minx P."/>
            <person name="Worley K."/>
            <person name="Gibbs R."/>
            <person name="Wilson R.K."/>
        </authorList>
    </citation>
    <scope>NUCLEOTIDE SEQUENCE [LARGE SCALE GENOMIC DNA]</scope>
</reference>
<dbReference type="Ensembl" id="ENSCJAT00000035157.5">
    <property type="protein sequence ID" value="ENSCJAP00000033270.4"/>
    <property type="gene ID" value="ENSCJAG00000017993.5"/>
</dbReference>
<dbReference type="AlphaFoldDB" id="F6QH45"/>
<dbReference type="Bgee" id="ENSCJAG00000017993">
    <property type="expression patterns" value="Expressed in heart and 6 other cell types or tissues"/>
</dbReference>
<dbReference type="Pfam" id="PF12448">
    <property type="entry name" value="Milton"/>
    <property type="match status" value="1"/>
</dbReference>
<comment type="subcellular location">
    <subcellularLocation>
        <location evidence="1">Mitochondrion</location>
    </subcellularLocation>
</comment>
<dbReference type="InterPro" id="IPR022154">
    <property type="entry name" value="TRAK1/2_C"/>
</dbReference>
<feature type="domain" description="HAP1 N-terminal" evidence="8">
    <location>
        <begin position="1"/>
        <end position="295"/>
    </location>
</feature>
<dbReference type="GO" id="GO:0008333">
    <property type="term" value="P:endosome to lysosome transport"/>
    <property type="evidence" value="ECO:0007669"/>
    <property type="project" value="TreeGrafter"/>
</dbReference>
<proteinExistence type="inferred from homology"/>
<accession>F6QH45</accession>
<dbReference type="Pfam" id="PF04849">
    <property type="entry name" value="HAP1_N"/>
    <property type="match status" value="1"/>
</dbReference>
<evidence type="ECO:0000313" key="9">
    <source>
        <dbReference type="Ensembl" id="ENSCJAP00000033270.4"/>
    </source>
</evidence>
<evidence type="ECO:0000256" key="1">
    <source>
        <dbReference type="ARBA" id="ARBA00004173"/>
    </source>
</evidence>
<keyword evidence="4" id="KW-0496">Mitochondrion</keyword>
<dbReference type="GO" id="GO:0005739">
    <property type="term" value="C:mitochondrion"/>
    <property type="evidence" value="ECO:0007669"/>
    <property type="project" value="UniProtKB-SubCell"/>
</dbReference>
<evidence type="ECO:0000259" key="7">
    <source>
        <dbReference type="SMART" id="SM01423"/>
    </source>
</evidence>
<evidence type="ECO:0000259" key="8">
    <source>
        <dbReference type="SMART" id="SM01424"/>
    </source>
</evidence>
<dbReference type="GO" id="GO:0006605">
    <property type="term" value="P:protein targeting"/>
    <property type="evidence" value="ECO:0007669"/>
    <property type="project" value="TreeGrafter"/>
</dbReference>
<dbReference type="InterPro" id="IPR006933">
    <property type="entry name" value="HAP1_N"/>
</dbReference>
<organism evidence="9 10">
    <name type="scientific">Callithrix jacchus</name>
    <name type="common">White-tufted-ear marmoset</name>
    <name type="synonym">Simia Jacchus</name>
    <dbReference type="NCBI Taxonomy" id="9483"/>
    <lineage>
        <taxon>Eukaryota</taxon>
        <taxon>Metazoa</taxon>
        <taxon>Chordata</taxon>
        <taxon>Craniata</taxon>
        <taxon>Vertebrata</taxon>
        <taxon>Euteleostomi</taxon>
        <taxon>Mammalia</taxon>
        <taxon>Eutheria</taxon>
        <taxon>Euarchontoglires</taxon>
        <taxon>Primates</taxon>
        <taxon>Haplorrhini</taxon>
        <taxon>Platyrrhini</taxon>
        <taxon>Cebidae</taxon>
        <taxon>Callitrichinae</taxon>
        <taxon>Callithrix</taxon>
        <taxon>Callithrix</taxon>
    </lineage>
</organism>
<keyword evidence="3 5" id="KW-0175">Coiled coil</keyword>
<reference evidence="9" key="2">
    <citation type="submission" date="2025-08" db="UniProtKB">
        <authorList>
            <consortium name="Ensembl"/>
        </authorList>
    </citation>
    <scope>IDENTIFICATION</scope>
</reference>
<dbReference type="GO" id="GO:0048311">
    <property type="term" value="P:mitochondrion distribution"/>
    <property type="evidence" value="ECO:0007669"/>
    <property type="project" value="TreeGrafter"/>
</dbReference>
<protein>
    <submittedName>
        <fullName evidence="9">Trafficking kinesin protein 1</fullName>
    </submittedName>
</protein>
<dbReference type="Proteomes" id="UP000008225">
    <property type="component" value="Chromosome 17"/>
</dbReference>
<dbReference type="GO" id="GO:0031410">
    <property type="term" value="C:cytoplasmic vesicle"/>
    <property type="evidence" value="ECO:0007669"/>
    <property type="project" value="TreeGrafter"/>
</dbReference>
<keyword evidence="10" id="KW-1185">Reference proteome</keyword>
<dbReference type="GO" id="GO:0022008">
    <property type="term" value="P:neurogenesis"/>
    <property type="evidence" value="ECO:0007669"/>
    <property type="project" value="TreeGrafter"/>
</dbReference>
<gene>
    <name evidence="9" type="primary">TRAK1</name>
</gene>
<dbReference type="HOGENOM" id="CLU_013450_0_0_1"/>
<dbReference type="GO" id="GO:0050811">
    <property type="term" value="F:GABA receptor binding"/>
    <property type="evidence" value="ECO:0007669"/>
    <property type="project" value="TreeGrafter"/>
</dbReference>
<dbReference type="GO" id="GO:0030425">
    <property type="term" value="C:dendrite"/>
    <property type="evidence" value="ECO:0007669"/>
    <property type="project" value="TreeGrafter"/>
</dbReference>
<feature type="region of interest" description="Disordered" evidence="6">
    <location>
        <begin position="413"/>
        <end position="436"/>
    </location>
</feature>
<dbReference type="GeneID" id="100395414"/>
<dbReference type="GeneTree" id="ENSGT00940000155697"/>
<evidence type="ECO:0000313" key="10">
    <source>
        <dbReference type="Proteomes" id="UP000008225"/>
    </source>
</evidence>
<feature type="domain" description="Trafficking kinesin-binding protein C-terminal" evidence="7">
    <location>
        <begin position="356"/>
        <end position="525"/>
    </location>
</feature>
<evidence type="ECO:0000256" key="3">
    <source>
        <dbReference type="ARBA" id="ARBA00023054"/>
    </source>
</evidence>
<dbReference type="GO" id="GO:0098957">
    <property type="term" value="P:anterograde axonal transport of mitochondrion"/>
    <property type="evidence" value="ECO:0007669"/>
    <property type="project" value="TreeGrafter"/>
</dbReference>
<dbReference type="CTD" id="22906"/>
<dbReference type="eggNOG" id="KOG4360">
    <property type="taxonomic scope" value="Eukaryota"/>
</dbReference>
<dbReference type="PANTHER" id="PTHR15751:SF11">
    <property type="entry name" value="TRAFFICKING KINESIN-BINDING PROTEIN 1"/>
    <property type="match status" value="1"/>
</dbReference>